<dbReference type="EMBL" id="JAKWFO010000005">
    <property type="protein sequence ID" value="KAI9637074.1"/>
    <property type="molecule type" value="Genomic_DNA"/>
</dbReference>
<keyword evidence="1" id="KW-0862">Zinc</keyword>
<organism evidence="3 4">
    <name type="scientific">Dioszegia hungarica</name>
    <dbReference type="NCBI Taxonomy" id="4972"/>
    <lineage>
        <taxon>Eukaryota</taxon>
        <taxon>Fungi</taxon>
        <taxon>Dikarya</taxon>
        <taxon>Basidiomycota</taxon>
        <taxon>Agaricomycotina</taxon>
        <taxon>Tremellomycetes</taxon>
        <taxon>Tremellales</taxon>
        <taxon>Bulleribasidiaceae</taxon>
        <taxon>Dioszegia</taxon>
    </lineage>
</organism>
<reference evidence="3" key="1">
    <citation type="journal article" date="2022" name="G3 (Bethesda)">
        <title>High quality genome of the basidiomycete yeast Dioszegia hungarica PDD-24b-2 isolated from cloud water.</title>
        <authorList>
            <person name="Jarrige D."/>
            <person name="Haridas S."/>
            <person name="Bleykasten-Grosshans C."/>
            <person name="Joly M."/>
            <person name="Nadalig T."/>
            <person name="Sancelme M."/>
            <person name="Vuilleumier S."/>
            <person name="Grigoriev I.V."/>
            <person name="Amato P."/>
            <person name="Bringel F."/>
        </authorList>
    </citation>
    <scope>NUCLEOTIDE SEQUENCE</scope>
    <source>
        <strain evidence="3">PDD-24b-2</strain>
    </source>
</reference>
<sequence length="360" mass="38736">MSPGSTSKTTQSAGNVAGPNRAGPRRGPLHSSMGDEAIKQVKRQAFKTSSTIRLSSSTSLAATKSANAMSTKNNHTLDILAKAEAGGYGVLSQVCYDWAEVVGVIRAAERFKAPVIVQLFPVTLQYGGGPFLQLLLDMAHNASVPVSVHLDHATNDEQLELAVGLAEKGIKFDSIMVDASHADTDEENINIAIPWIKRCNAAGVRTEVELGRLEGGEAGLRQVEGTILTDPAKAEEFLKRTGADILAPCVGNRHGSYVPFGGADGQWDMQLLETLSKQFKGRIPICAHGTDELPEHMWGQMIKAGVSKINVNSWIRDPYIENLCEGLKTKPMPEAIEDATEVVINECEKLFKLFGCIGKA</sequence>
<comment type="function">
    <text evidence="1">Catalyzes the aldol condensation of dihydroxyacetone phosphate (DHAP or glycerone-phosphate) with glyceraldehyde 3-phosphate (G3P) to form fructose 1,6-bisphosphate (FBP) in gluconeogenesis and the reverse reaction in glycolysis.</text>
</comment>
<evidence type="ECO:0000313" key="3">
    <source>
        <dbReference type="EMBL" id="KAI9637074.1"/>
    </source>
</evidence>
<protein>
    <recommendedName>
        <fullName evidence="1">Fructose-bisphosphate aldolase</fullName>
        <shortName evidence="1">FBP aldolase</shortName>
        <ecNumber evidence="1">4.1.2.13</ecNumber>
    </recommendedName>
</protein>
<dbReference type="GeneID" id="77732816"/>
<feature type="compositionally biased region" description="Polar residues" evidence="2">
    <location>
        <begin position="1"/>
        <end position="14"/>
    </location>
</feature>
<dbReference type="RefSeq" id="XP_052946851.1">
    <property type="nucleotide sequence ID" value="XM_053093611.1"/>
</dbReference>
<comment type="cofactor">
    <cofactor evidence="1">
        <name>Zn(2+)</name>
        <dbReference type="ChEBI" id="CHEBI:29105"/>
    </cofactor>
    <text evidence="1">Binds 2 Zn(2+) ions per subunit. One is catalytic and the other provides a structural contribution.</text>
</comment>
<evidence type="ECO:0000256" key="2">
    <source>
        <dbReference type="SAM" id="MobiDB-lite"/>
    </source>
</evidence>
<dbReference type="InterPro" id="IPR050246">
    <property type="entry name" value="Class_II_FBP_aldolase"/>
</dbReference>
<comment type="catalytic activity">
    <reaction evidence="1">
        <text>beta-D-fructose 1,6-bisphosphate = D-glyceraldehyde 3-phosphate + dihydroxyacetone phosphate</text>
        <dbReference type="Rhea" id="RHEA:14729"/>
        <dbReference type="ChEBI" id="CHEBI:32966"/>
        <dbReference type="ChEBI" id="CHEBI:57642"/>
        <dbReference type="ChEBI" id="CHEBI:59776"/>
        <dbReference type="EC" id="4.1.2.13"/>
    </reaction>
</comment>
<dbReference type="PANTHER" id="PTHR30304">
    <property type="entry name" value="D-TAGATOSE-1,6-BISPHOSPHATE ALDOLASE"/>
    <property type="match status" value="1"/>
</dbReference>
<keyword evidence="1" id="KW-0324">Glycolysis</keyword>
<dbReference type="GO" id="GO:0004332">
    <property type="term" value="F:fructose-bisphosphate aldolase activity"/>
    <property type="evidence" value="ECO:0007669"/>
    <property type="project" value="UniProtKB-EC"/>
</dbReference>
<dbReference type="InterPro" id="IPR013785">
    <property type="entry name" value="Aldolase_TIM"/>
</dbReference>
<evidence type="ECO:0000313" key="4">
    <source>
        <dbReference type="Proteomes" id="UP001164286"/>
    </source>
</evidence>
<dbReference type="PANTHER" id="PTHR30304:SF0">
    <property type="entry name" value="D-TAGATOSE-1,6-BISPHOSPHATE ALDOLASE SUBUNIT GATY-RELATED"/>
    <property type="match status" value="1"/>
</dbReference>
<evidence type="ECO:0000256" key="1">
    <source>
        <dbReference type="RuleBase" id="RU366023"/>
    </source>
</evidence>
<dbReference type="Pfam" id="PF01116">
    <property type="entry name" value="F_bP_aldolase"/>
    <property type="match status" value="1"/>
</dbReference>
<gene>
    <name evidence="3" type="ORF">MKK02DRAFT_45783</name>
</gene>
<comment type="caution">
    <text evidence="3">The sequence shown here is derived from an EMBL/GenBank/DDBJ whole genome shotgun (WGS) entry which is preliminary data.</text>
</comment>
<name>A0AA38HDX1_9TREE</name>
<comment type="pathway">
    <text evidence="1">Carbohydrate degradation; glycolysis; D-glyceraldehyde 3-phosphate and glycerone phosphate from D-glucose: step 4/4.</text>
</comment>
<keyword evidence="1" id="KW-0479">Metal-binding</keyword>
<dbReference type="GO" id="GO:0006096">
    <property type="term" value="P:glycolytic process"/>
    <property type="evidence" value="ECO:0007669"/>
    <property type="project" value="UniProtKB-KW"/>
</dbReference>
<dbReference type="EC" id="4.1.2.13" evidence="1"/>
<dbReference type="AlphaFoldDB" id="A0AA38HDX1"/>
<comment type="similarity">
    <text evidence="1">Belongs to the class II fructose-bisphosphate aldolase family.</text>
</comment>
<accession>A0AA38HDX1</accession>
<feature type="region of interest" description="Disordered" evidence="2">
    <location>
        <begin position="1"/>
        <end position="33"/>
    </location>
</feature>
<dbReference type="GO" id="GO:0008270">
    <property type="term" value="F:zinc ion binding"/>
    <property type="evidence" value="ECO:0007669"/>
    <property type="project" value="UniProtKB-UniRule"/>
</dbReference>
<dbReference type="Gene3D" id="3.20.20.70">
    <property type="entry name" value="Aldolase class I"/>
    <property type="match status" value="1"/>
</dbReference>
<dbReference type="InterPro" id="IPR000771">
    <property type="entry name" value="FBA_II"/>
</dbReference>
<keyword evidence="4" id="KW-1185">Reference proteome</keyword>
<dbReference type="Proteomes" id="UP001164286">
    <property type="component" value="Unassembled WGS sequence"/>
</dbReference>
<dbReference type="SUPFAM" id="SSF51569">
    <property type="entry name" value="Aldolase"/>
    <property type="match status" value="1"/>
</dbReference>
<proteinExistence type="inferred from homology"/>
<keyword evidence="1" id="KW-0456">Lyase</keyword>